<keyword evidence="4" id="KW-0804">Transcription</keyword>
<dbReference type="PANTHER" id="PTHR30118:SF15">
    <property type="entry name" value="TRANSCRIPTIONAL REGULATORY PROTEIN"/>
    <property type="match status" value="1"/>
</dbReference>
<evidence type="ECO:0000256" key="4">
    <source>
        <dbReference type="ARBA" id="ARBA00023163"/>
    </source>
</evidence>
<protein>
    <submittedName>
        <fullName evidence="6">DNA-binding transcriptional LysR family regulator</fullName>
    </submittedName>
</protein>
<dbReference type="AlphaFoldDB" id="A0A846MUV4"/>
<dbReference type="Gene3D" id="3.40.190.10">
    <property type="entry name" value="Periplasmic binding protein-like II"/>
    <property type="match status" value="2"/>
</dbReference>
<accession>A0A846MUV4</accession>
<evidence type="ECO:0000313" key="7">
    <source>
        <dbReference type="Proteomes" id="UP000570514"/>
    </source>
</evidence>
<organism evidence="6 7">
    <name type="scientific">Rhizomicrobium palustre</name>
    <dbReference type="NCBI Taxonomy" id="189966"/>
    <lineage>
        <taxon>Bacteria</taxon>
        <taxon>Pseudomonadati</taxon>
        <taxon>Pseudomonadota</taxon>
        <taxon>Alphaproteobacteria</taxon>
        <taxon>Micropepsales</taxon>
        <taxon>Micropepsaceae</taxon>
        <taxon>Rhizomicrobium</taxon>
    </lineage>
</organism>
<gene>
    <name evidence="6" type="ORF">FHS83_000327</name>
</gene>
<evidence type="ECO:0000256" key="3">
    <source>
        <dbReference type="ARBA" id="ARBA00023125"/>
    </source>
</evidence>
<dbReference type="SUPFAM" id="SSF46785">
    <property type="entry name" value="Winged helix' DNA-binding domain"/>
    <property type="match status" value="1"/>
</dbReference>
<comment type="caution">
    <text evidence="6">The sequence shown here is derived from an EMBL/GenBank/DDBJ whole genome shotgun (WGS) entry which is preliminary data.</text>
</comment>
<name>A0A846MUV4_9PROT</name>
<comment type="similarity">
    <text evidence="1">Belongs to the LysR transcriptional regulatory family.</text>
</comment>
<dbReference type="PROSITE" id="PS50931">
    <property type="entry name" value="HTH_LYSR"/>
    <property type="match status" value="1"/>
</dbReference>
<dbReference type="SUPFAM" id="SSF53850">
    <property type="entry name" value="Periplasmic binding protein-like II"/>
    <property type="match status" value="1"/>
</dbReference>
<dbReference type="InterPro" id="IPR000847">
    <property type="entry name" value="LysR_HTH_N"/>
</dbReference>
<dbReference type="InterPro" id="IPR005119">
    <property type="entry name" value="LysR_subst-bd"/>
</dbReference>
<dbReference type="Gene3D" id="1.10.10.10">
    <property type="entry name" value="Winged helix-like DNA-binding domain superfamily/Winged helix DNA-binding domain"/>
    <property type="match status" value="1"/>
</dbReference>
<keyword evidence="2" id="KW-0805">Transcription regulation</keyword>
<dbReference type="InterPro" id="IPR036390">
    <property type="entry name" value="WH_DNA-bd_sf"/>
</dbReference>
<evidence type="ECO:0000256" key="1">
    <source>
        <dbReference type="ARBA" id="ARBA00009437"/>
    </source>
</evidence>
<proteinExistence type="inferred from homology"/>
<evidence type="ECO:0000313" key="6">
    <source>
        <dbReference type="EMBL" id="NIK87009.1"/>
    </source>
</evidence>
<dbReference type="PANTHER" id="PTHR30118">
    <property type="entry name" value="HTH-TYPE TRANSCRIPTIONAL REGULATOR LEUO-RELATED"/>
    <property type="match status" value="1"/>
</dbReference>
<evidence type="ECO:0000256" key="2">
    <source>
        <dbReference type="ARBA" id="ARBA00023015"/>
    </source>
</evidence>
<dbReference type="InterPro" id="IPR036388">
    <property type="entry name" value="WH-like_DNA-bd_sf"/>
</dbReference>
<reference evidence="6 7" key="1">
    <citation type="submission" date="2020-03" db="EMBL/GenBank/DDBJ databases">
        <title>Genomic Encyclopedia of Type Strains, Phase IV (KMG-IV): sequencing the most valuable type-strain genomes for metagenomic binning, comparative biology and taxonomic classification.</title>
        <authorList>
            <person name="Goeker M."/>
        </authorList>
    </citation>
    <scope>NUCLEOTIDE SEQUENCE [LARGE SCALE GENOMIC DNA]</scope>
    <source>
        <strain evidence="6 7">DSM 19867</strain>
    </source>
</reference>
<evidence type="ECO:0000259" key="5">
    <source>
        <dbReference type="PROSITE" id="PS50931"/>
    </source>
</evidence>
<dbReference type="RefSeq" id="WP_167080219.1">
    <property type="nucleotide sequence ID" value="NZ_BAAADC010000001.1"/>
</dbReference>
<dbReference type="EMBL" id="JAASRM010000001">
    <property type="protein sequence ID" value="NIK87009.1"/>
    <property type="molecule type" value="Genomic_DNA"/>
</dbReference>
<sequence>MDSSRLDLNLLVTLEALLAERNVTRAAARLKLSQPAVSAQLKRLRDLFGDPLLIPAHRGMTPTAKALELLEELRPALDQVRGTLAQQNFDPAKARATFSLACSDYTQSVVGVPLVLRLRKIAPHLRLSLRALDPARIEEHLARGEADLALMTPELAPQGLRYRTLFEERYVLILRKAHPKAKLSLKDYLALEHVMVSPSGGQFATAVDQSLAAQGLKRSVVLSVASFLILFDIVARTDFAALVPERLVKGRASEFRVLEPPLPVAGFSVGMVWHERGHSHPAQRWLRETIIALAKTAP</sequence>
<dbReference type="PRINTS" id="PR00039">
    <property type="entry name" value="HTHLYSR"/>
</dbReference>
<dbReference type="Pfam" id="PF03466">
    <property type="entry name" value="LysR_substrate"/>
    <property type="match status" value="1"/>
</dbReference>
<dbReference type="GO" id="GO:0003700">
    <property type="term" value="F:DNA-binding transcription factor activity"/>
    <property type="evidence" value="ECO:0007669"/>
    <property type="project" value="InterPro"/>
</dbReference>
<keyword evidence="3 6" id="KW-0238">DNA-binding</keyword>
<keyword evidence="7" id="KW-1185">Reference proteome</keyword>
<feature type="domain" description="HTH lysR-type" evidence="5">
    <location>
        <begin position="6"/>
        <end position="63"/>
    </location>
</feature>
<dbReference type="Pfam" id="PF00126">
    <property type="entry name" value="HTH_1"/>
    <property type="match status" value="1"/>
</dbReference>
<dbReference type="Proteomes" id="UP000570514">
    <property type="component" value="Unassembled WGS sequence"/>
</dbReference>
<dbReference type="GO" id="GO:0003677">
    <property type="term" value="F:DNA binding"/>
    <property type="evidence" value="ECO:0007669"/>
    <property type="project" value="UniProtKB-KW"/>
</dbReference>
<dbReference type="InterPro" id="IPR050389">
    <property type="entry name" value="LysR-type_TF"/>
</dbReference>